<gene>
    <name evidence="2" type="ORF">niasHT_028639</name>
</gene>
<reference evidence="2 3" key="1">
    <citation type="submission" date="2024-10" db="EMBL/GenBank/DDBJ databases">
        <authorList>
            <person name="Kim D."/>
        </authorList>
    </citation>
    <scope>NUCLEOTIDE SEQUENCE [LARGE SCALE GENOMIC DNA]</scope>
    <source>
        <strain evidence="2">BH-2024</strain>
    </source>
</reference>
<evidence type="ECO:0000256" key="1">
    <source>
        <dbReference type="SAM" id="Phobius"/>
    </source>
</evidence>
<evidence type="ECO:0000313" key="3">
    <source>
        <dbReference type="Proteomes" id="UP001620626"/>
    </source>
</evidence>
<sequence length="124" mass="14111">MTKSKSSSGTTRSKKRTADQVVKTVFRRKVCLFCFMASLIVFALVLGLAITLTVITVNNWAFCNHYCDLNQMFEFMYRQLDPNRKSSAKSKDNQQLMCPICIEFPCARSIQRAMRPSRAAVIAD</sequence>
<keyword evidence="3" id="KW-1185">Reference proteome</keyword>
<dbReference type="EMBL" id="JBICBT010000794">
    <property type="protein sequence ID" value="KAL3100278.1"/>
    <property type="molecule type" value="Genomic_DNA"/>
</dbReference>
<comment type="caution">
    <text evidence="2">The sequence shown here is derived from an EMBL/GenBank/DDBJ whole genome shotgun (WGS) entry which is preliminary data.</text>
</comment>
<evidence type="ECO:0000313" key="2">
    <source>
        <dbReference type="EMBL" id="KAL3100278.1"/>
    </source>
</evidence>
<feature type="transmembrane region" description="Helical" evidence="1">
    <location>
        <begin position="30"/>
        <end position="55"/>
    </location>
</feature>
<organism evidence="2 3">
    <name type="scientific">Heterodera trifolii</name>
    <dbReference type="NCBI Taxonomy" id="157864"/>
    <lineage>
        <taxon>Eukaryota</taxon>
        <taxon>Metazoa</taxon>
        <taxon>Ecdysozoa</taxon>
        <taxon>Nematoda</taxon>
        <taxon>Chromadorea</taxon>
        <taxon>Rhabditida</taxon>
        <taxon>Tylenchina</taxon>
        <taxon>Tylenchomorpha</taxon>
        <taxon>Tylenchoidea</taxon>
        <taxon>Heteroderidae</taxon>
        <taxon>Heteroderinae</taxon>
        <taxon>Heterodera</taxon>
    </lineage>
</organism>
<dbReference type="Proteomes" id="UP001620626">
    <property type="component" value="Unassembled WGS sequence"/>
</dbReference>
<dbReference type="AlphaFoldDB" id="A0ABD2KBF6"/>
<keyword evidence="1" id="KW-1133">Transmembrane helix</keyword>
<protein>
    <submittedName>
        <fullName evidence="2">Uncharacterized protein</fullName>
    </submittedName>
</protein>
<keyword evidence="1" id="KW-0472">Membrane</keyword>
<accession>A0ABD2KBF6</accession>
<keyword evidence="1" id="KW-0812">Transmembrane</keyword>
<proteinExistence type="predicted"/>
<name>A0ABD2KBF6_9BILA</name>